<gene>
    <name evidence="1" type="ORF">CALVIDRAFT_268970</name>
</gene>
<proteinExistence type="predicted"/>
<dbReference type="Proteomes" id="UP000076738">
    <property type="component" value="Unassembled WGS sequence"/>
</dbReference>
<name>A0A167J1I6_CALVF</name>
<evidence type="ECO:0000313" key="1">
    <source>
        <dbReference type="EMBL" id="KZO93148.1"/>
    </source>
</evidence>
<reference evidence="1 2" key="1">
    <citation type="journal article" date="2016" name="Mol. Biol. Evol.">
        <title>Comparative Genomics of Early-Diverging Mushroom-Forming Fungi Provides Insights into the Origins of Lignocellulose Decay Capabilities.</title>
        <authorList>
            <person name="Nagy L.G."/>
            <person name="Riley R."/>
            <person name="Tritt A."/>
            <person name="Adam C."/>
            <person name="Daum C."/>
            <person name="Floudas D."/>
            <person name="Sun H."/>
            <person name="Yadav J.S."/>
            <person name="Pangilinan J."/>
            <person name="Larsson K.H."/>
            <person name="Matsuura K."/>
            <person name="Barry K."/>
            <person name="Labutti K."/>
            <person name="Kuo R."/>
            <person name="Ohm R.A."/>
            <person name="Bhattacharya S.S."/>
            <person name="Shirouzu T."/>
            <person name="Yoshinaga Y."/>
            <person name="Martin F.M."/>
            <person name="Grigoriev I.V."/>
            <person name="Hibbett D.S."/>
        </authorList>
    </citation>
    <scope>NUCLEOTIDE SEQUENCE [LARGE SCALE GENOMIC DNA]</scope>
    <source>
        <strain evidence="1 2">TUFC12733</strain>
    </source>
</reference>
<organism evidence="1 2">
    <name type="scientific">Calocera viscosa (strain TUFC12733)</name>
    <dbReference type="NCBI Taxonomy" id="1330018"/>
    <lineage>
        <taxon>Eukaryota</taxon>
        <taxon>Fungi</taxon>
        <taxon>Dikarya</taxon>
        <taxon>Basidiomycota</taxon>
        <taxon>Agaricomycotina</taxon>
        <taxon>Dacrymycetes</taxon>
        <taxon>Dacrymycetales</taxon>
        <taxon>Dacrymycetaceae</taxon>
        <taxon>Calocera</taxon>
    </lineage>
</organism>
<dbReference type="AlphaFoldDB" id="A0A167J1I6"/>
<protein>
    <submittedName>
        <fullName evidence="1">Uncharacterized protein</fullName>
    </submittedName>
</protein>
<evidence type="ECO:0000313" key="2">
    <source>
        <dbReference type="Proteomes" id="UP000076738"/>
    </source>
</evidence>
<sequence>MRDIPTPPPVLLGVGGDRRRVSRMLRPASPFLHRLTGKADLMLRNLLARIVHCSGNHIPCAAVFPFPSPPCRALHQVAAPWLGTHTFRIQPPRPRRP</sequence>
<dbReference type="EMBL" id="KV417304">
    <property type="protein sequence ID" value="KZO93148.1"/>
    <property type="molecule type" value="Genomic_DNA"/>
</dbReference>
<keyword evidence="2" id="KW-1185">Reference proteome</keyword>
<accession>A0A167J1I6</accession>